<feature type="signal peptide" evidence="1">
    <location>
        <begin position="1"/>
        <end position="25"/>
    </location>
</feature>
<dbReference type="EMBL" id="MSCK01000001">
    <property type="protein sequence ID" value="PQJ72568.1"/>
    <property type="molecule type" value="Genomic_DNA"/>
</dbReference>
<gene>
    <name evidence="3" type="ORF">BTO14_04560</name>
</gene>
<sequence>MMKNIKRFSAVSIIGLVLLFFQSCDDTSDTFTISAPTAPILAELNFTQLELDAVNTTNPAITLNWDEADYGIQAAVNYAIQFSKDDAFTAPVTASTISGKTSATLSINEVNAAAGNAGVNPFNWSDIYIRIVASLGTQNNEMAVSNVIQFSVYPYFNYSFKDYYLVGNATAPGWDNFATGNNPALFRDETDSNTFYYTGYFAKATADDGEGRFKVIETKGEWSNQWGTTYPDNEDPIDAEGDIAGNPATQEADPGRFGVKTDGYYTFKVNFASKKYSIEPFNADGIVSPTSLEIQGSSTANVAMTPLAFDGHIWFATAIHLTPGEVEFVTGASAKWGSSTSFSGVATDGGGAIPVIVEDDYDVWFNDLTGRYILIPLNL</sequence>
<dbReference type="Pfam" id="PF14292">
    <property type="entry name" value="SusE"/>
    <property type="match status" value="1"/>
</dbReference>
<keyword evidence="1" id="KW-0732">Signal</keyword>
<reference evidence="3 4" key="1">
    <citation type="submission" date="2016-12" db="EMBL/GenBank/DDBJ databases">
        <title>Trade-off between light-utilization and light-protection in marine flavobacteria.</title>
        <authorList>
            <person name="Kumagai Y."/>
            <person name="Yoshizawa S."/>
            <person name="Kogure K."/>
            <person name="Iwasaki W."/>
        </authorList>
    </citation>
    <scope>NUCLEOTIDE SEQUENCE [LARGE SCALE GENOMIC DNA]</scope>
    <source>
        <strain evidence="3 4">KCTC 12100</strain>
    </source>
</reference>
<dbReference type="GO" id="GO:2001070">
    <property type="term" value="F:starch binding"/>
    <property type="evidence" value="ECO:0007669"/>
    <property type="project" value="InterPro"/>
</dbReference>
<dbReference type="PROSITE" id="PS51257">
    <property type="entry name" value="PROKAR_LIPOPROTEIN"/>
    <property type="match status" value="1"/>
</dbReference>
<proteinExistence type="predicted"/>
<dbReference type="AlphaFoldDB" id="A0A2P6CCH0"/>
<keyword evidence="4" id="KW-1185">Reference proteome</keyword>
<evidence type="ECO:0000313" key="4">
    <source>
        <dbReference type="Proteomes" id="UP000247345"/>
    </source>
</evidence>
<dbReference type="Proteomes" id="UP000247345">
    <property type="component" value="Unassembled WGS sequence"/>
</dbReference>
<feature type="chain" id="PRO_5015133894" evidence="1">
    <location>
        <begin position="26"/>
        <end position="379"/>
    </location>
</feature>
<feature type="domain" description="SusE outer membrane protein" evidence="2">
    <location>
        <begin position="26"/>
        <end position="131"/>
    </location>
</feature>
<evidence type="ECO:0000259" key="2">
    <source>
        <dbReference type="Pfam" id="PF14292"/>
    </source>
</evidence>
<dbReference type="GO" id="GO:0019867">
    <property type="term" value="C:outer membrane"/>
    <property type="evidence" value="ECO:0007669"/>
    <property type="project" value="InterPro"/>
</dbReference>
<organism evidence="3 4">
    <name type="scientific">Polaribacter butkevichii</name>
    <dbReference type="NCBI Taxonomy" id="218490"/>
    <lineage>
        <taxon>Bacteria</taxon>
        <taxon>Pseudomonadati</taxon>
        <taxon>Bacteroidota</taxon>
        <taxon>Flavobacteriia</taxon>
        <taxon>Flavobacteriales</taxon>
        <taxon>Flavobacteriaceae</taxon>
    </lineage>
</organism>
<evidence type="ECO:0000313" key="3">
    <source>
        <dbReference type="EMBL" id="PQJ72568.1"/>
    </source>
</evidence>
<dbReference type="InterPro" id="IPR025970">
    <property type="entry name" value="SusE"/>
</dbReference>
<dbReference type="Gene3D" id="2.60.40.3620">
    <property type="match status" value="1"/>
</dbReference>
<dbReference type="RefSeq" id="WP_105048226.1">
    <property type="nucleotide sequence ID" value="NZ_CP150661.1"/>
</dbReference>
<protein>
    <submittedName>
        <fullName evidence="3">DUF5116 domain-containing protein</fullName>
    </submittedName>
</protein>
<comment type="caution">
    <text evidence="3">The sequence shown here is derived from an EMBL/GenBank/DDBJ whole genome shotgun (WGS) entry which is preliminary data.</text>
</comment>
<accession>A0A2P6CCH0</accession>
<evidence type="ECO:0000256" key="1">
    <source>
        <dbReference type="SAM" id="SignalP"/>
    </source>
</evidence>
<dbReference type="OrthoDB" id="975117at2"/>
<name>A0A2P6CCH0_9FLAO</name>